<keyword evidence="2 5" id="KW-0732">Signal</keyword>
<dbReference type="OrthoDB" id="193499at2759"/>
<feature type="chain" id="PRO_5033102706" description="Peptidyl-prolyl cis-trans isomerase" evidence="5">
    <location>
        <begin position="24"/>
        <end position="207"/>
    </location>
</feature>
<evidence type="ECO:0000313" key="7">
    <source>
        <dbReference type="EMBL" id="CAE1283284.1"/>
    </source>
</evidence>
<dbReference type="EMBL" id="CAHIKZ030002225">
    <property type="protein sequence ID" value="CAE1283284.1"/>
    <property type="molecule type" value="Genomic_DNA"/>
</dbReference>
<dbReference type="InterPro" id="IPR002130">
    <property type="entry name" value="Cyclophilin-type_PPIase_dom"/>
</dbReference>
<dbReference type="InterPro" id="IPR029000">
    <property type="entry name" value="Cyclophilin-like_dom_sf"/>
</dbReference>
<reference evidence="7" key="1">
    <citation type="submission" date="2021-01" db="EMBL/GenBank/DDBJ databases">
        <authorList>
            <person name="Li R."/>
            <person name="Bekaert M."/>
        </authorList>
    </citation>
    <scope>NUCLEOTIDE SEQUENCE</scope>
    <source>
        <strain evidence="7">Farmed</strain>
    </source>
</reference>
<name>A0A812CYT8_ACAPH</name>
<evidence type="ECO:0000256" key="3">
    <source>
        <dbReference type="ARBA" id="ARBA00023110"/>
    </source>
</evidence>
<comment type="similarity">
    <text evidence="5">Belongs to the cyclophilin-type PPIase family.</text>
</comment>
<dbReference type="Proteomes" id="UP000597762">
    <property type="component" value="Unassembled WGS sequence"/>
</dbReference>
<feature type="domain" description="PPIase cyclophilin-type" evidence="6">
    <location>
        <begin position="33"/>
        <end position="190"/>
    </location>
</feature>
<keyword evidence="3 5" id="KW-0697">Rotamase</keyword>
<dbReference type="PRINTS" id="PR00153">
    <property type="entry name" value="CSAPPISMRASE"/>
</dbReference>
<dbReference type="PROSITE" id="PS50072">
    <property type="entry name" value="CSA_PPIASE_2"/>
    <property type="match status" value="1"/>
</dbReference>
<dbReference type="PANTHER" id="PTHR11071">
    <property type="entry name" value="PEPTIDYL-PROLYL CIS-TRANS ISOMERASE"/>
    <property type="match status" value="1"/>
</dbReference>
<evidence type="ECO:0000313" key="8">
    <source>
        <dbReference type="Proteomes" id="UP000597762"/>
    </source>
</evidence>
<comment type="function">
    <text evidence="5">PPIases accelerate the folding of proteins. It catalyzes the cis-trans isomerization of proline imidic peptide bonds in oligopeptides.</text>
</comment>
<dbReference type="PIRSF" id="PIRSF001467">
    <property type="entry name" value="Peptidylpro_ismrse"/>
    <property type="match status" value="1"/>
</dbReference>
<dbReference type="Gene3D" id="2.40.100.10">
    <property type="entry name" value="Cyclophilin-like"/>
    <property type="match status" value="1"/>
</dbReference>
<dbReference type="EC" id="5.2.1.8" evidence="5"/>
<comment type="caution">
    <text evidence="7">The sequence shown here is derived from an EMBL/GenBank/DDBJ whole genome shotgun (WGS) entry which is preliminary data.</text>
</comment>
<dbReference type="GO" id="GO:0006457">
    <property type="term" value="P:protein folding"/>
    <property type="evidence" value="ECO:0007669"/>
    <property type="project" value="InterPro"/>
</dbReference>
<proteinExistence type="inferred from homology"/>
<evidence type="ECO:0000256" key="4">
    <source>
        <dbReference type="ARBA" id="ARBA00023235"/>
    </source>
</evidence>
<feature type="signal peptide" evidence="5">
    <location>
        <begin position="1"/>
        <end position="23"/>
    </location>
</feature>
<dbReference type="GO" id="GO:0005737">
    <property type="term" value="C:cytoplasm"/>
    <property type="evidence" value="ECO:0007669"/>
    <property type="project" value="TreeGrafter"/>
</dbReference>
<dbReference type="Pfam" id="PF00160">
    <property type="entry name" value="Pro_isomerase"/>
    <property type="match status" value="1"/>
</dbReference>
<gene>
    <name evidence="7" type="ORF">SPHA_43972</name>
</gene>
<dbReference type="InterPro" id="IPR024936">
    <property type="entry name" value="Cyclophilin-type_PPIase"/>
</dbReference>
<dbReference type="SUPFAM" id="SSF50891">
    <property type="entry name" value="Cyclophilin-like"/>
    <property type="match status" value="1"/>
</dbReference>
<dbReference type="AlphaFoldDB" id="A0A812CYT8"/>
<evidence type="ECO:0000256" key="2">
    <source>
        <dbReference type="ARBA" id="ARBA00022729"/>
    </source>
</evidence>
<keyword evidence="8" id="KW-1185">Reference proteome</keyword>
<comment type="catalytic activity">
    <reaction evidence="1 5">
        <text>[protein]-peptidylproline (omega=180) = [protein]-peptidylproline (omega=0)</text>
        <dbReference type="Rhea" id="RHEA:16237"/>
        <dbReference type="Rhea" id="RHEA-COMP:10747"/>
        <dbReference type="Rhea" id="RHEA-COMP:10748"/>
        <dbReference type="ChEBI" id="CHEBI:83833"/>
        <dbReference type="ChEBI" id="CHEBI:83834"/>
        <dbReference type="EC" id="5.2.1.8"/>
    </reaction>
</comment>
<keyword evidence="4 5" id="KW-0413">Isomerase</keyword>
<evidence type="ECO:0000256" key="1">
    <source>
        <dbReference type="ARBA" id="ARBA00000971"/>
    </source>
</evidence>
<dbReference type="InterPro" id="IPR020892">
    <property type="entry name" value="Cyclophilin-type_PPIase_CS"/>
</dbReference>
<dbReference type="PROSITE" id="PS00170">
    <property type="entry name" value="CSA_PPIASE_1"/>
    <property type="match status" value="1"/>
</dbReference>
<evidence type="ECO:0000259" key="6">
    <source>
        <dbReference type="PROSITE" id="PS50072"/>
    </source>
</evidence>
<protein>
    <recommendedName>
        <fullName evidence="5">Peptidyl-prolyl cis-trans isomerase</fullName>
        <shortName evidence="5">PPIase</shortName>
        <ecNumber evidence="5">5.2.1.8</ecNumber>
    </recommendedName>
</protein>
<evidence type="ECO:0000256" key="5">
    <source>
        <dbReference type="RuleBase" id="RU363019"/>
    </source>
</evidence>
<accession>A0A812CYT8</accession>
<sequence length="207" mass="22756">MAAFYNPLLILFVFASTLCLIKAGETTVSKKVFFDIKIGGEKVGRIVFGLFMETNPKTAENFYQLAVGTPGFGYKGSKFHRVIKDFMIQGGDFTSQDGRGGESIYGKYFDDENFILSHYGAGWLSMANAGVDTNGSQFFITCVETPWLNGSHTVFGKVLSGMEVVRKIEATPTNESDRPLKDVIIEDCGSLPVDKPFDVEKAAVKED</sequence>
<dbReference type="FunFam" id="2.40.100.10:FF:000001">
    <property type="entry name" value="Peptidyl-prolyl cis-trans isomerase"/>
    <property type="match status" value="1"/>
</dbReference>
<dbReference type="GO" id="GO:0003755">
    <property type="term" value="F:peptidyl-prolyl cis-trans isomerase activity"/>
    <property type="evidence" value="ECO:0007669"/>
    <property type="project" value="UniProtKB-UniRule"/>
</dbReference>
<organism evidence="7 8">
    <name type="scientific">Acanthosepion pharaonis</name>
    <name type="common">Pharaoh cuttlefish</name>
    <name type="synonym">Sepia pharaonis</name>
    <dbReference type="NCBI Taxonomy" id="158019"/>
    <lineage>
        <taxon>Eukaryota</taxon>
        <taxon>Metazoa</taxon>
        <taxon>Spiralia</taxon>
        <taxon>Lophotrochozoa</taxon>
        <taxon>Mollusca</taxon>
        <taxon>Cephalopoda</taxon>
        <taxon>Coleoidea</taxon>
        <taxon>Decapodiformes</taxon>
        <taxon>Sepiida</taxon>
        <taxon>Sepiina</taxon>
        <taxon>Sepiidae</taxon>
        <taxon>Acanthosepion</taxon>
    </lineage>
</organism>
<dbReference type="PANTHER" id="PTHR11071:SF561">
    <property type="entry name" value="PEPTIDYL-PROLYL CIS-TRANS ISOMERASE D-RELATED"/>
    <property type="match status" value="1"/>
</dbReference>
<dbReference type="GO" id="GO:0016018">
    <property type="term" value="F:cyclosporin A binding"/>
    <property type="evidence" value="ECO:0007669"/>
    <property type="project" value="TreeGrafter"/>
</dbReference>